<comment type="caution">
    <text evidence="3">The sequence shown here is derived from an EMBL/GenBank/DDBJ whole genome shotgun (WGS) entry which is preliminary data.</text>
</comment>
<dbReference type="PANTHER" id="PTHR45947:SF3">
    <property type="entry name" value="SULFOQUINOVOSYL TRANSFERASE SQD2"/>
    <property type="match status" value="1"/>
</dbReference>
<evidence type="ECO:0000313" key="4">
    <source>
        <dbReference type="Proteomes" id="UP000271705"/>
    </source>
</evidence>
<protein>
    <submittedName>
        <fullName evidence="3">Glycosyltransferase family 4 protein</fullName>
    </submittedName>
</protein>
<dbReference type="InterPro" id="IPR050194">
    <property type="entry name" value="Glycosyltransferase_grp1"/>
</dbReference>
<name>A0A431UP67_STEMA</name>
<feature type="domain" description="Glycosyltransferase subfamily 4-like N-terminal" evidence="2">
    <location>
        <begin position="51"/>
        <end position="190"/>
    </location>
</feature>
<dbReference type="Pfam" id="PF13439">
    <property type="entry name" value="Glyco_transf_4"/>
    <property type="match status" value="1"/>
</dbReference>
<dbReference type="Gene3D" id="3.40.50.2000">
    <property type="entry name" value="Glycogen Phosphorylase B"/>
    <property type="match status" value="2"/>
</dbReference>
<sequence>MRVAIIHDWLTVNAGAEKVLKQMLLLYPQAEIFTLVDFLPEEDRSFLGSHKVHTSFIQKLPRAHKSYRNYLPLMPLAIEQFDLSGFDLVLSSSYAVAKGVLTGPDQVHVCYCHSPIRYAWDLQPQYLRESGLDRGLKSAIARIILSYIRMWDVRTANGVDHFIANSTFIARRIRKVYGRESVVIPPPVDIPEALPAVARKDYYVTASRLVPYKRIDLIIEAFNRMPDRKLIVIGSGPMLEQMRQLAKPNVSVLGYQPQEVLEKHLAEARAFVFAAEEDFGIAPVEAQAFGTPVIAFGKGGILDSVIEGETGTFFAEQTAKSIRAAVVEFEQTSMEWDHEKISRHALEFHPETFRRKLAEKIKSALQHK</sequence>
<dbReference type="Pfam" id="PF00534">
    <property type="entry name" value="Glycos_transf_1"/>
    <property type="match status" value="1"/>
</dbReference>
<keyword evidence="3" id="KW-0808">Transferase</keyword>
<dbReference type="Proteomes" id="UP000271705">
    <property type="component" value="Unassembled WGS sequence"/>
</dbReference>
<dbReference type="PANTHER" id="PTHR45947">
    <property type="entry name" value="SULFOQUINOVOSYL TRANSFERASE SQD2"/>
    <property type="match status" value="1"/>
</dbReference>
<gene>
    <name evidence="3" type="ORF">EKL94_03765</name>
</gene>
<organism evidence="3 4">
    <name type="scientific">Stenotrophomonas maltophilia</name>
    <name type="common">Pseudomonas maltophilia</name>
    <name type="synonym">Xanthomonas maltophilia</name>
    <dbReference type="NCBI Taxonomy" id="40324"/>
    <lineage>
        <taxon>Bacteria</taxon>
        <taxon>Pseudomonadati</taxon>
        <taxon>Pseudomonadota</taxon>
        <taxon>Gammaproteobacteria</taxon>
        <taxon>Lysobacterales</taxon>
        <taxon>Lysobacteraceae</taxon>
        <taxon>Stenotrophomonas</taxon>
        <taxon>Stenotrophomonas maltophilia group</taxon>
    </lineage>
</organism>
<dbReference type="EMBL" id="RXLZ01000007">
    <property type="protein sequence ID" value="RTQ91252.1"/>
    <property type="molecule type" value="Genomic_DNA"/>
</dbReference>
<proteinExistence type="predicted"/>
<dbReference type="GO" id="GO:0016757">
    <property type="term" value="F:glycosyltransferase activity"/>
    <property type="evidence" value="ECO:0007669"/>
    <property type="project" value="InterPro"/>
</dbReference>
<dbReference type="InterPro" id="IPR001296">
    <property type="entry name" value="Glyco_trans_1"/>
</dbReference>
<dbReference type="CDD" id="cd03804">
    <property type="entry name" value="GT4_WbaZ-like"/>
    <property type="match status" value="1"/>
</dbReference>
<dbReference type="SUPFAM" id="SSF53756">
    <property type="entry name" value="UDP-Glycosyltransferase/glycogen phosphorylase"/>
    <property type="match status" value="1"/>
</dbReference>
<reference evidence="3 4" key="1">
    <citation type="submission" date="2018-12" db="EMBL/GenBank/DDBJ databases">
        <authorList>
            <person name="Kartti S."/>
            <person name="Manni A."/>
            <person name="Chemao El Fihri M.W."/>
            <person name="Laamarti M."/>
            <person name="Temsamani L."/>
            <person name="El Jamali J.E."/>
            <person name="Ouadghiri M."/>
            <person name="Ibrahimi A."/>
            <person name="Filati-Maltouf A."/>
        </authorList>
    </citation>
    <scope>NUCLEOTIDE SEQUENCE [LARGE SCALE GENOMIC DNA]</scope>
    <source>
        <strain evidence="3 4">MDMC339</strain>
    </source>
</reference>
<feature type="domain" description="Glycosyl transferase family 1" evidence="1">
    <location>
        <begin position="195"/>
        <end position="331"/>
    </location>
</feature>
<dbReference type="RefSeq" id="WP_126928041.1">
    <property type="nucleotide sequence ID" value="NZ_RXLZ01000007.1"/>
</dbReference>
<accession>A0A431UP67</accession>
<evidence type="ECO:0000259" key="1">
    <source>
        <dbReference type="Pfam" id="PF00534"/>
    </source>
</evidence>
<evidence type="ECO:0000259" key="2">
    <source>
        <dbReference type="Pfam" id="PF13439"/>
    </source>
</evidence>
<dbReference type="AlphaFoldDB" id="A0A431UP67"/>
<evidence type="ECO:0000313" key="3">
    <source>
        <dbReference type="EMBL" id="RTQ91252.1"/>
    </source>
</evidence>
<dbReference type="InterPro" id="IPR028098">
    <property type="entry name" value="Glyco_trans_4-like_N"/>
</dbReference>